<dbReference type="AlphaFoldDB" id="A0A7S3G8G5"/>
<accession>A0A7S3G8G5</accession>
<reference evidence="1" key="1">
    <citation type="submission" date="2021-01" db="EMBL/GenBank/DDBJ databases">
        <authorList>
            <person name="Corre E."/>
            <person name="Pelletier E."/>
            <person name="Niang G."/>
            <person name="Scheremetjew M."/>
            <person name="Finn R."/>
            <person name="Kale V."/>
            <person name="Holt S."/>
            <person name="Cochrane G."/>
            <person name="Meng A."/>
            <person name="Brown T."/>
            <person name="Cohen L."/>
        </authorList>
    </citation>
    <scope>NUCLEOTIDE SEQUENCE</scope>
    <source>
        <strain evidence="1">NIES-2562</strain>
    </source>
</reference>
<protein>
    <submittedName>
        <fullName evidence="1">Uncharacterized protein</fullName>
    </submittedName>
</protein>
<proteinExistence type="predicted"/>
<gene>
    <name evidence="1" type="ORF">PBIL07802_LOCUS13027</name>
</gene>
<dbReference type="EMBL" id="HBIB01020125">
    <property type="protein sequence ID" value="CAE0250822.1"/>
    <property type="molecule type" value="Transcribed_RNA"/>
</dbReference>
<name>A0A7S3G8G5_9EUKA</name>
<evidence type="ECO:0000313" key="1">
    <source>
        <dbReference type="EMBL" id="CAE0250822.1"/>
    </source>
</evidence>
<sequence length="257" mass="28566">MGEKSWMNGSSKPHTFSYRIFESGVVPRRVERRSDSAGLRGPVILQEHVGHEHTVVVPSTHVSHPLSTSGLPTELKKRLAWEHNGLVSQFLLVVLALSVTSVYLLQNFDSASVGSSVLFTDGRVTLVYTIQEARERMKMTSSLSDNSIMVSLIGSGLTNRESLLYGGACSCLAAGIKRVRAKFPETMFQYQCLYVVGTPFYDLELAVGPNRTETVATERTDNLSWMCHWISSHLDFHSPVVVSSQEEREVFIEDAKV</sequence>
<organism evidence="1">
    <name type="scientific">Palpitomonas bilix</name>
    <dbReference type="NCBI Taxonomy" id="652834"/>
    <lineage>
        <taxon>Eukaryota</taxon>
        <taxon>Eukaryota incertae sedis</taxon>
    </lineage>
</organism>